<keyword evidence="3" id="KW-1185">Reference proteome</keyword>
<organism evidence="2 3">
    <name type="scientific">Gossypium gossypioides</name>
    <name type="common">Mexican cotton</name>
    <name type="synonym">Selera gossypioides</name>
    <dbReference type="NCBI Taxonomy" id="34282"/>
    <lineage>
        <taxon>Eukaryota</taxon>
        <taxon>Viridiplantae</taxon>
        <taxon>Streptophyta</taxon>
        <taxon>Embryophyta</taxon>
        <taxon>Tracheophyta</taxon>
        <taxon>Spermatophyta</taxon>
        <taxon>Magnoliopsida</taxon>
        <taxon>eudicotyledons</taxon>
        <taxon>Gunneridae</taxon>
        <taxon>Pentapetalae</taxon>
        <taxon>rosids</taxon>
        <taxon>malvids</taxon>
        <taxon>Malvales</taxon>
        <taxon>Malvaceae</taxon>
        <taxon>Malvoideae</taxon>
        <taxon>Gossypium</taxon>
    </lineage>
</organism>
<accession>A0A7J9D3X4</accession>
<comment type="caution">
    <text evidence="2">The sequence shown here is derived from an EMBL/GenBank/DDBJ whole genome shotgun (WGS) entry which is preliminary data.</text>
</comment>
<dbReference type="Proteomes" id="UP000593579">
    <property type="component" value="Unassembled WGS sequence"/>
</dbReference>
<sequence>MEVEDNLDSSRDGLNKRLNRWR</sequence>
<reference evidence="2 3" key="1">
    <citation type="journal article" date="2019" name="Genome Biol. Evol.">
        <title>Insights into the evolution of the New World diploid cottons (Gossypium, subgenus Houzingenia) based on genome sequencing.</title>
        <authorList>
            <person name="Grover C.E."/>
            <person name="Arick M.A. 2nd"/>
            <person name="Thrash A."/>
            <person name="Conover J.L."/>
            <person name="Sanders W.S."/>
            <person name="Peterson D.G."/>
            <person name="Frelichowski J.E."/>
            <person name="Scheffler J.A."/>
            <person name="Scheffler B.E."/>
            <person name="Wendel J.F."/>
        </authorList>
    </citation>
    <scope>NUCLEOTIDE SEQUENCE [LARGE SCALE GENOMIC DNA]</scope>
    <source>
        <strain evidence="2">5</strain>
        <tissue evidence="2">Leaf</tissue>
    </source>
</reference>
<evidence type="ECO:0000313" key="3">
    <source>
        <dbReference type="Proteomes" id="UP000593579"/>
    </source>
</evidence>
<dbReference type="AlphaFoldDB" id="A0A7J9D3X4"/>
<name>A0A7J9D3X4_GOSGO</name>
<evidence type="ECO:0000256" key="1">
    <source>
        <dbReference type="SAM" id="MobiDB-lite"/>
    </source>
</evidence>
<gene>
    <name evidence="2" type="ORF">Gogos_020376</name>
</gene>
<evidence type="ECO:0000313" key="2">
    <source>
        <dbReference type="EMBL" id="MBA0755432.1"/>
    </source>
</evidence>
<protein>
    <submittedName>
        <fullName evidence="2">Uncharacterized protein</fullName>
    </submittedName>
</protein>
<feature type="region of interest" description="Disordered" evidence="1">
    <location>
        <begin position="1"/>
        <end position="22"/>
    </location>
</feature>
<dbReference type="EMBL" id="JABEZY010269557">
    <property type="protein sequence ID" value="MBA0755432.1"/>
    <property type="molecule type" value="Genomic_DNA"/>
</dbReference>
<proteinExistence type="predicted"/>